<comment type="caution">
    <text evidence="2">The sequence shown here is derived from an EMBL/GenBank/DDBJ whole genome shotgun (WGS) entry which is preliminary data.</text>
</comment>
<accession>A0A953LHC6</accession>
<keyword evidence="1" id="KW-0472">Membrane</keyword>
<evidence type="ECO:0000256" key="1">
    <source>
        <dbReference type="SAM" id="Phobius"/>
    </source>
</evidence>
<feature type="transmembrane region" description="Helical" evidence="1">
    <location>
        <begin position="93"/>
        <end position="114"/>
    </location>
</feature>
<feature type="transmembrane region" description="Helical" evidence="1">
    <location>
        <begin position="52"/>
        <end position="73"/>
    </location>
</feature>
<dbReference type="GO" id="GO:0005886">
    <property type="term" value="C:plasma membrane"/>
    <property type="evidence" value="ECO:0007669"/>
    <property type="project" value="TreeGrafter"/>
</dbReference>
<dbReference type="PANTHER" id="PTHR34821">
    <property type="entry name" value="INNER MEMBRANE PROTEIN YDCZ"/>
    <property type="match status" value="1"/>
</dbReference>
<proteinExistence type="predicted"/>
<name>A0A953LHC6_SYMTR</name>
<protein>
    <submittedName>
        <fullName evidence="2">EamA-like transporter family protein</fullName>
    </submittedName>
</protein>
<feature type="transmembrane region" description="Helical" evidence="1">
    <location>
        <begin position="21"/>
        <end position="40"/>
    </location>
</feature>
<keyword evidence="1" id="KW-0812">Transmembrane</keyword>
<evidence type="ECO:0000313" key="3">
    <source>
        <dbReference type="Proteomes" id="UP000732377"/>
    </source>
</evidence>
<dbReference type="AlphaFoldDB" id="A0A953LHC6"/>
<evidence type="ECO:0000313" key="2">
    <source>
        <dbReference type="EMBL" id="MBY6274819.1"/>
    </source>
</evidence>
<dbReference type="Proteomes" id="UP000732377">
    <property type="component" value="Unassembled WGS sequence"/>
</dbReference>
<sequence>MKGCAGSRDPKCEGGGGMASWLFWLIIILGGVAGAVQAPVNATLAQHIRPIPASLVSFIVGGTALLALTLFTLRGQGLSGLGQGLSTAPPWSFLGGLCGAMVVSSVIVGTGAIGANATLSLLTGVQLMAALVIDAIGFGTAGPIPIRWPQVLGVLLIIGGMKLVLTR</sequence>
<dbReference type="Pfam" id="PF04657">
    <property type="entry name" value="DMT_YdcZ"/>
    <property type="match status" value="1"/>
</dbReference>
<reference evidence="2" key="1">
    <citation type="submission" date="2017-11" db="EMBL/GenBank/DDBJ databases">
        <title>Three new genomes from thermophilic consortium.</title>
        <authorList>
            <person name="Quaggio R."/>
            <person name="Amgarten D."/>
            <person name="Setubal J.C."/>
        </authorList>
    </citation>
    <scope>NUCLEOTIDE SEQUENCE</scope>
    <source>
        <strain evidence="2">ZCTH01-B2</strain>
    </source>
</reference>
<dbReference type="InterPro" id="IPR006750">
    <property type="entry name" value="YdcZ"/>
</dbReference>
<feature type="transmembrane region" description="Helical" evidence="1">
    <location>
        <begin position="148"/>
        <end position="165"/>
    </location>
</feature>
<feature type="transmembrane region" description="Helical" evidence="1">
    <location>
        <begin position="121"/>
        <end position="142"/>
    </location>
</feature>
<dbReference type="PANTHER" id="PTHR34821:SF2">
    <property type="entry name" value="INNER MEMBRANE PROTEIN YDCZ"/>
    <property type="match status" value="1"/>
</dbReference>
<dbReference type="EMBL" id="PIUK01000004">
    <property type="protein sequence ID" value="MBY6274819.1"/>
    <property type="molecule type" value="Genomic_DNA"/>
</dbReference>
<organism evidence="2 3">
    <name type="scientific">Symbiobacterium thermophilum</name>
    <dbReference type="NCBI Taxonomy" id="2734"/>
    <lineage>
        <taxon>Bacteria</taxon>
        <taxon>Bacillati</taxon>
        <taxon>Bacillota</taxon>
        <taxon>Clostridia</taxon>
        <taxon>Eubacteriales</taxon>
        <taxon>Symbiobacteriaceae</taxon>
        <taxon>Symbiobacterium</taxon>
    </lineage>
</organism>
<keyword evidence="1" id="KW-1133">Transmembrane helix</keyword>
<gene>
    <name evidence="2" type="ORF">CWE10_01175</name>
</gene>